<protein>
    <submittedName>
        <fullName evidence="2">Uncharacterized protein</fullName>
    </submittedName>
</protein>
<proteinExistence type="predicted"/>
<accession>A0A3A6PXH0</accession>
<organism evidence="2 3">
    <name type="scientific">Halonotius pteroides</name>
    <dbReference type="NCBI Taxonomy" id="268735"/>
    <lineage>
        <taxon>Archaea</taxon>
        <taxon>Methanobacteriati</taxon>
        <taxon>Methanobacteriota</taxon>
        <taxon>Stenosarchaea group</taxon>
        <taxon>Halobacteria</taxon>
        <taxon>Halobacteriales</taxon>
        <taxon>Haloferacaceae</taxon>
        <taxon>Halonotius</taxon>
    </lineage>
</organism>
<keyword evidence="3" id="KW-1185">Reference proteome</keyword>
<sequence>MGLQRVGVLCVALGLAVAVLTAVLVGPAAGGTEAACFDHNPSYALEGVDVDSLTISYTDGCNDFTLQPFITGGVGLTGVGALVGLLGIGRARVNRS</sequence>
<gene>
    <name evidence="2" type="ORF">DP106_11595</name>
</gene>
<feature type="transmembrane region" description="Helical" evidence="1">
    <location>
        <begin position="69"/>
        <end position="88"/>
    </location>
</feature>
<reference evidence="2 3" key="1">
    <citation type="submission" date="2018-06" db="EMBL/GenBank/DDBJ databases">
        <title>Halonotius sp. F13-13 a new haloarchaeeon isolated from a solar saltern from Isla Cristina, Huelva, Spain.</title>
        <authorList>
            <person name="Duran-Viseras A."/>
            <person name="Sanchez-Porro C."/>
            <person name="Ventosa A."/>
        </authorList>
    </citation>
    <scope>NUCLEOTIDE SEQUENCE [LARGE SCALE GENOMIC DNA]</scope>
    <source>
        <strain evidence="2 3">CECT 7525</strain>
    </source>
</reference>
<dbReference type="EMBL" id="QMDW01000019">
    <property type="protein sequence ID" value="RJX48519.1"/>
    <property type="molecule type" value="Genomic_DNA"/>
</dbReference>
<dbReference type="Proteomes" id="UP000281564">
    <property type="component" value="Unassembled WGS sequence"/>
</dbReference>
<dbReference type="OrthoDB" id="342713at2157"/>
<keyword evidence="1" id="KW-0472">Membrane</keyword>
<dbReference type="AlphaFoldDB" id="A0A3A6PXH0"/>
<evidence type="ECO:0000256" key="1">
    <source>
        <dbReference type="SAM" id="Phobius"/>
    </source>
</evidence>
<keyword evidence="1" id="KW-0812">Transmembrane</keyword>
<evidence type="ECO:0000313" key="3">
    <source>
        <dbReference type="Proteomes" id="UP000281564"/>
    </source>
</evidence>
<keyword evidence="1" id="KW-1133">Transmembrane helix</keyword>
<comment type="caution">
    <text evidence="2">The sequence shown here is derived from an EMBL/GenBank/DDBJ whole genome shotgun (WGS) entry which is preliminary data.</text>
</comment>
<dbReference type="RefSeq" id="WP_120085467.1">
    <property type="nucleotide sequence ID" value="NZ_QMDW01000019.1"/>
</dbReference>
<evidence type="ECO:0000313" key="2">
    <source>
        <dbReference type="EMBL" id="RJX48519.1"/>
    </source>
</evidence>
<name>A0A3A6PXH0_9EURY</name>